<dbReference type="Pfam" id="PF13407">
    <property type="entry name" value="Peripla_BP_4"/>
    <property type="match status" value="1"/>
</dbReference>
<dbReference type="Gene3D" id="3.40.50.2300">
    <property type="match status" value="2"/>
</dbReference>
<proteinExistence type="predicted"/>
<comment type="subcellular location">
    <subcellularLocation>
        <location evidence="1">Cell envelope</location>
    </subcellularLocation>
</comment>
<dbReference type="PANTHER" id="PTHR30036:SF1">
    <property type="entry name" value="D-XYLOSE-BINDING PERIPLASMIC PROTEIN"/>
    <property type="match status" value="1"/>
</dbReference>
<dbReference type="SUPFAM" id="SSF53822">
    <property type="entry name" value="Periplasmic binding protein-like I"/>
    <property type="match status" value="1"/>
</dbReference>
<evidence type="ECO:0000313" key="4">
    <source>
        <dbReference type="EMBL" id="SHJ38865.1"/>
    </source>
</evidence>
<evidence type="ECO:0000256" key="2">
    <source>
        <dbReference type="ARBA" id="ARBA00022729"/>
    </source>
</evidence>
<dbReference type="InterPro" id="IPR050555">
    <property type="entry name" value="Bact_Solute-Bind_Prot2"/>
</dbReference>
<protein>
    <submittedName>
        <fullName evidence="4">D-xylose transport system substrate-binding protein</fullName>
    </submittedName>
</protein>
<dbReference type="InterPro" id="IPR028082">
    <property type="entry name" value="Peripla_BP_I"/>
</dbReference>
<gene>
    <name evidence="4" type="ORF">SAMN02745163_01841</name>
</gene>
<name>A0A1M6IWM2_9CLOT</name>
<dbReference type="OrthoDB" id="9769193at2"/>
<dbReference type="GO" id="GO:0030246">
    <property type="term" value="F:carbohydrate binding"/>
    <property type="evidence" value="ECO:0007669"/>
    <property type="project" value="TreeGrafter"/>
</dbReference>
<reference evidence="4 5" key="1">
    <citation type="submission" date="2016-11" db="EMBL/GenBank/DDBJ databases">
        <authorList>
            <person name="Jaros S."/>
            <person name="Januszkiewicz K."/>
            <person name="Wedrychowicz H."/>
        </authorList>
    </citation>
    <scope>NUCLEOTIDE SEQUENCE [LARGE SCALE GENOMIC DNA]</scope>
    <source>
        <strain evidence="4 5">DSM 21758</strain>
    </source>
</reference>
<dbReference type="InterPro" id="IPR025997">
    <property type="entry name" value="SBP_2_dom"/>
</dbReference>
<evidence type="ECO:0000259" key="3">
    <source>
        <dbReference type="Pfam" id="PF13407"/>
    </source>
</evidence>
<dbReference type="Proteomes" id="UP000184310">
    <property type="component" value="Unassembled WGS sequence"/>
</dbReference>
<dbReference type="STRING" id="1121302.SAMN02745163_01841"/>
<dbReference type="EMBL" id="FQZB01000008">
    <property type="protein sequence ID" value="SHJ38865.1"/>
    <property type="molecule type" value="Genomic_DNA"/>
</dbReference>
<sequence>MYITRPNTFVIPVLYVEKQTLGIETFNTRQDISIGVSFPSTTIPRWLRDKEAMEKEAISKGIKLKMQIGDDTPELQIKQIKDLISQGINVLIIIPVNSASLASAVELAKKAGIKVIAYARIIFNSDLDLYIGNDNIQTGELQGRFLIKKVPKGNYIIISGDPNDFNARTFKEGAMKFILPLVYLNNIKIISEESLINWSPQKAYNIVKNILLANNKIDAILAPNDAAAGAAIKALEEQGLDGKVVVTGQGADLDGIRRIIQGTQSMTVFKDTRELAKTAIASAIKLIKGEPIDINSTINNEKKNVPAIIEPVTLVTKENIEDTIIKSGYWKKEDIYRNIRQNK</sequence>
<dbReference type="GO" id="GO:0030288">
    <property type="term" value="C:outer membrane-bounded periplasmic space"/>
    <property type="evidence" value="ECO:0007669"/>
    <property type="project" value="TreeGrafter"/>
</dbReference>
<dbReference type="AlphaFoldDB" id="A0A1M6IWM2"/>
<evidence type="ECO:0000313" key="5">
    <source>
        <dbReference type="Proteomes" id="UP000184310"/>
    </source>
</evidence>
<dbReference type="RefSeq" id="WP_072986382.1">
    <property type="nucleotide sequence ID" value="NZ_FQZB01000008.1"/>
</dbReference>
<evidence type="ECO:0000256" key="1">
    <source>
        <dbReference type="ARBA" id="ARBA00004196"/>
    </source>
</evidence>
<dbReference type="PANTHER" id="PTHR30036">
    <property type="entry name" value="D-XYLOSE-BINDING PERIPLASMIC PROTEIN"/>
    <property type="match status" value="1"/>
</dbReference>
<organism evidence="4 5">
    <name type="scientific">Clostridium cavendishii DSM 21758</name>
    <dbReference type="NCBI Taxonomy" id="1121302"/>
    <lineage>
        <taxon>Bacteria</taxon>
        <taxon>Bacillati</taxon>
        <taxon>Bacillota</taxon>
        <taxon>Clostridia</taxon>
        <taxon>Eubacteriales</taxon>
        <taxon>Clostridiaceae</taxon>
        <taxon>Clostridium</taxon>
    </lineage>
</organism>
<keyword evidence="2" id="KW-0732">Signal</keyword>
<keyword evidence="5" id="KW-1185">Reference proteome</keyword>
<dbReference type="CDD" id="cd19992">
    <property type="entry name" value="PBP1_ABC_xylose_binding-like"/>
    <property type="match status" value="1"/>
</dbReference>
<accession>A0A1M6IWM2</accession>
<feature type="domain" description="Periplasmic binding protein" evidence="3">
    <location>
        <begin position="34"/>
        <end position="290"/>
    </location>
</feature>